<dbReference type="Gene3D" id="3.40.50.1820">
    <property type="entry name" value="alpha/beta hydrolase"/>
    <property type="match status" value="1"/>
</dbReference>
<gene>
    <name evidence="3" type="ORF">HFP15_20655</name>
</gene>
<feature type="domain" description="Peptidase S9 prolyl oligopeptidase catalytic" evidence="2">
    <location>
        <begin position="400"/>
        <end position="608"/>
    </location>
</feature>
<dbReference type="Proteomes" id="UP000715441">
    <property type="component" value="Unassembled WGS sequence"/>
</dbReference>
<dbReference type="EMBL" id="JAAXLS010000014">
    <property type="protein sequence ID" value="NKQ55300.1"/>
    <property type="molecule type" value="Genomic_DNA"/>
</dbReference>
<organism evidence="3 4">
    <name type="scientific">Amycolatopsis acididurans</name>
    <dbReference type="NCBI Taxonomy" id="2724524"/>
    <lineage>
        <taxon>Bacteria</taxon>
        <taxon>Bacillati</taxon>
        <taxon>Actinomycetota</taxon>
        <taxon>Actinomycetes</taxon>
        <taxon>Pseudonocardiales</taxon>
        <taxon>Pseudonocardiaceae</taxon>
        <taxon>Amycolatopsis</taxon>
    </lineage>
</organism>
<dbReference type="RefSeq" id="WP_168518106.1">
    <property type="nucleotide sequence ID" value="NZ_JAAXLS010000014.1"/>
</dbReference>
<dbReference type="InterPro" id="IPR001375">
    <property type="entry name" value="Peptidase_S9_cat"/>
</dbReference>
<reference evidence="3 4" key="1">
    <citation type="submission" date="2020-04" db="EMBL/GenBank/DDBJ databases">
        <title>Novel species.</title>
        <authorList>
            <person name="Teo W.F.A."/>
            <person name="Lipun K."/>
            <person name="Srisuk N."/>
            <person name="Duangmal K."/>
        </authorList>
    </citation>
    <scope>NUCLEOTIDE SEQUENCE [LARGE SCALE GENOMIC DNA]</scope>
    <source>
        <strain evidence="3 4">K13G38</strain>
    </source>
</reference>
<dbReference type="InterPro" id="IPR029058">
    <property type="entry name" value="AB_hydrolase_fold"/>
</dbReference>
<dbReference type="InterPro" id="IPR011042">
    <property type="entry name" value="6-blade_b-propeller_TolB-like"/>
</dbReference>
<evidence type="ECO:0000259" key="2">
    <source>
        <dbReference type="Pfam" id="PF00326"/>
    </source>
</evidence>
<accession>A0ABX1JAC7</accession>
<keyword evidence="4" id="KW-1185">Reference proteome</keyword>
<name>A0ABX1JAC7_9PSEU</name>
<dbReference type="SUPFAM" id="SSF53474">
    <property type="entry name" value="alpha/beta-Hydrolases"/>
    <property type="match status" value="1"/>
</dbReference>
<dbReference type="PANTHER" id="PTHR42776:SF27">
    <property type="entry name" value="DIPEPTIDYL PEPTIDASE FAMILY MEMBER 6"/>
    <property type="match status" value="1"/>
</dbReference>
<comment type="caution">
    <text evidence="3">The sequence shown here is derived from an EMBL/GenBank/DDBJ whole genome shotgun (WGS) entry which is preliminary data.</text>
</comment>
<keyword evidence="1" id="KW-0378">Hydrolase</keyword>
<proteinExistence type="predicted"/>
<dbReference type="SUPFAM" id="SSF69304">
    <property type="entry name" value="Tricorn protease N-terminal domain"/>
    <property type="match status" value="1"/>
</dbReference>
<dbReference type="Pfam" id="PF00326">
    <property type="entry name" value="Peptidase_S9"/>
    <property type="match status" value="1"/>
</dbReference>
<evidence type="ECO:0000256" key="1">
    <source>
        <dbReference type="ARBA" id="ARBA00022801"/>
    </source>
</evidence>
<dbReference type="PANTHER" id="PTHR42776">
    <property type="entry name" value="SERINE PEPTIDASE S9 FAMILY MEMBER"/>
    <property type="match status" value="1"/>
</dbReference>
<dbReference type="Gene3D" id="2.120.10.30">
    <property type="entry name" value="TolB, C-terminal domain"/>
    <property type="match status" value="2"/>
</dbReference>
<protein>
    <submittedName>
        <fullName evidence="3">S9 family peptidase</fullName>
    </submittedName>
</protein>
<evidence type="ECO:0000313" key="3">
    <source>
        <dbReference type="EMBL" id="NKQ55300.1"/>
    </source>
</evidence>
<sequence>MTTQHPPAVIPDRLFDDAEAEARWRARFHAPRMSTPGWALDAPDANIYVSNASGVWEVYAWDRSTGEHRRVTDRPNGTLHATTSPDGAWIWWFNDTDGDEFGSWVREPFAPGVIETAVPGVHDGYPAGLEIGHRVVAVGVSTDEGSELFAHIDGETNRFYASKDDASVASLSRDERLLAISHSEHGDSRHPAVRVLATGGFSAVADKWDGEGKGLTPLEFSPVAGDPRLLMLHERRGHEELLIWDVEADTETEVSLDLPGEVAAEWYPKADALLVVHFHEGRSSLYRYDLADGALSSLETPKGRIGGAAVRPDGTVEYSWSSAAEPTVIRARTADGTDSVLLTPPGEPAPHSQPVVDAFVEGPGGRVHALVARPANAPDGPVPTVFTLHGGPHSADEDRFSAYRAVWLDAGFAVIEVNYRGSTGYGSAWRDAIEGRPGLTELEDVAAVHDWAVQSGLADPAKCVVSGASWGGYLTLLAIGTQPDRWAAAVSSVPVADYVAAYEDEMEQLRAFDRALFGGSPETVPAVYRECSPLTYVEAVKAPVMVLAGDNDPRCPIRQIENYLDRLAARDVPYEFYRYDAGHGSLVIAETIRQTAAEVFFALRALGMR</sequence>
<evidence type="ECO:0000313" key="4">
    <source>
        <dbReference type="Proteomes" id="UP000715441"/>
    </source>
</evidence>